<dbReference type="PANTHER" id="PTHR10885">
    <property type="entry name" value="ISOPENTENYL-DIPHOSPHATE DELTA-ISOMERASE"/>
    <property type="match status" value="1"/>
</dbReference>
<protein>
    <recommendedName>
        <fullName evidence="2">Nudix hydrolase domain-containing protein</fullName>
    </recommendedName>
</protein>
<gene>
    <name evidence="3" type="ORF">A2893_04450</name>
</gene>
<reference evidence="3 4" key="1">
    <citation type="journal article" date="2016" name="Nat. Commun.">
        <title>Thousands of microbial genomes shed light on interconnected biogeochemical processes in an aquifer system.</title>
        <authorList>
            <person name="Anantharaman K."/>
            <person name="Brown C.T."/>
            <person name="Hug L.A."/>
            <person name="Sharon I."/>
            <person name="Castelle C.J."/>
            <person name="Probst A.J."/>
            <person name="Thomas B.C."/>
            <person name="Singh A."/>
            <person name="Wilkins M.J."/>
            <person name="Karaoz U."/>
            <person name="Brodie E.L."/>
            <person name="Williams K.H."/>
            <person name="Hubbard S.S."/>
            <person name="Banfield J.F."/>
        </authorList>
    </citation>
    <scope>NUCLEOTIDE SEQUENCE [LARGE SCALE GENOMIC DNA]</scope>
</reference>
<organism evidence="3 4">
    <name type="scientific">Candidatus Woesebacteria bacterium RIFCSPLOWO2_01_FULL_39_25</name>
    <dbReference type="NCBI Taxonomy" id="1802521"/>
    <lineage>
        <taxon>Bacteria</taxon>
        <taxon>Candidatus Woeseibacteriota</taxon>
    </lineage>
</organism>
<dbReference type="Pfam" id="PF00293">
    <property type="entry name" value="NUDIX"/>
    <property type="match status" value="1"/>
</dbReference>
<dbReference type="EMBL" id="MGHH01000007">
    <property type="protein sequence ID" value="OGM64876.1"/>
    <property type="molecule type" value="Genomic_DNA"/>
</dbReference>
<dbReference type="PROSITE" id="PS00893">
    <property type="entry name" value="NUDIX_BOX"/>
    <property type="match status" value="1"/>
</dbReference>
<feature type="domain" description="Nudix hydrolase" evidence="2">
    <location>
        <begin position="31"/>
        <end position="161"/>
    </location>
</feature>
<dbReference type="PANTHER" id="PTHR10885:SF0">
    <property type="entry name" value="ISOPENTENYL-DIPHOSPHATE DELTA-ISOMERASE"/>
    <property type="match status" value="1"/>
</dbReference>
<dbReference type="STRING" id="1802521.A2893_04450"/>
<dbReference type="PROSITE" id="PS51462">
    <property type="entry name" value="NUDIX"/>
    <property type="match status" value="1"/>
</dbReference>
<dbReference type="InterPro" id="IPR015797">
    <property type="entry name" value="NUDIX_hydrolase-like_dom_sf"/>
</dbReference>
<evidence type="ECO:0000313" key="3">
    <source>
        <dbReference type="EMBL" id="OGM64876.1"/>
    </source>
</evidence>
<accession>A0A1F8BLD5</accession>
<dbReference type="GO" id="GO:0016787">
    <property type="term" value="F:hydrolase activity"/>
    <property type="evidence" value="ECO:0007669"/>
    <property type="project" value="UniProtKB-KW"/>
</dbReference>
<dbReference type="SUPFAM" id="SSF55811">
    <property type="entry name" value="Nudix"/>
    <property type="match status" value="1"/>
</dbReference>
<dbReference type="AlphaFoldDB" id="A0A1F8BLD5"/>
<sequence>MSKNELLDLVNEKDEVIGTVWKSEAHKDPTKIHREVAIAVFNEKGEVLLQQRSMKKLTGRGEWKITAAGHVGRGEDPQKAVVREAEEELGLKIVPKYFGKKFVIRGDKEARFFWIYYSIVKNHPSLKLDEDEVMDARWVKLDKLEEFAIKNDYDLLGNSHKIIVELKKKLKL</sequence>
<name>A0A1F8BLD5_9BACT</name>
<dbReference type="Proteomes" id="UP000176725">
    <property type="component" value="Unassembled WGS sequence"/>
</dbReference>
<proteinExistence type="predicted"/>
<evidence type="ECO:0000259" key="2">
    <source>
        <dbReference type="PROSITE" id="PS51462"/>
    </source>
</evidence>
<dbReference type="InterPro" id="IPR020084">
    <property type="entry name" value="NUDIX_hydrolase_CS"/>
</dbReference>
<comment type="caution">
    <text evidence="3">The sequence shown here is derived from an EMBL/GenBank/DDBJ whole genome shotgun (WGS) entry which is preliminary data.</text>
</comment>
<dbReference type="InterPro" id="IPR000086">
    <property type="entry name" value="NUDIX_hydrolase_dom"/>
</dbReference>
<evidence type="ECO:0000256" key="1">
    <source>
        <dbReference type="ARBA" id="ARBA00022801"/>
    </source>
</evidence>
<keyword evidence="1" id="KW-0378">Hydrolase</keyword>
<dbReference type="Gene3D" id="3.90.79.10">
    <property type="entry name" value="Nucleoside Triphosphate Pyrophosphohydrolase"/>
    <property type="match status" value="1"/>
</dbReference>
<evidence type="ECO:0000313" key="4">
    <source>
        <dbReference type="Proteomes" id="UP000176725"/>
    </source>
</evidence>